<dbReference type="EMBL" id="JAARRM010000007">
    <property type="protein sequence ID" value="MBC1522426.1"/>
    <property type="molecule type" value="Genomic_DNA"/>
</dbReference>
<reference evidence="2 3" key="1">
    <citation type="submission" date="2020-03" db="EMBL/GenBank/DDBJ databases">
        <title>Soil Listeria distribution.</title>
        <authorList>
            <person name="Liao J."/>
            <person name="Wiedmann M."/>
        </authorList>
    </citation>
    <scope>NUCLEOTIDE SEQUENCE [LARGE SCALE GENOMIC DNA]</scope>
    <source>
        <strain evidence="2 3">FSL L7-1507</strain>
    </source>
</reference>
<comment type="caution">
    <text evidence="2">The sequence shown here is derived from an EMBL/GenBank/DDBJ whole genome shotgun (WGS) entry which is preliminary data.</text>
</comment>
<organism evidence="2 3">
    <name type="scientific">Listeria aquatica</name>
    <dbReference type="NCBI Taxonomy" id="1494960"/>
    <lineage>
        <taxon>Bacteria</taxon>
        <taxon>Bacillati</taxon>
        <taxon>Bacillota</taxon>
        <taxon>Bacilli</taxon>
        <taxon>Bacillales</taxon>
        <taxon>Listeriaceae</taxon>
        <taxon>Listeria</taxon>
    </lineage>
</organism>
<dbReference type="Proteomes" id="UP000559885">
    <property type="component" value="Unassembled WGS sequence"/>
</dbReference>
<evidence type="ECO:0000313" key="2">
    <source>
        <dbReference type="EMBL" id="MBC1522426.1"/>
    </source>
</evidence>
<feature type="transmembrane region" description="Helical" evidence="1">
    <location>
        <begin position="63"/>
        <end position="84"/>
    </location>
</feature>
<protein>
    <submittedName>
        <fullName evidence="2">Uncharacterized protein</fullName>
    </submittedName>
</protein>
<keyword evidence="1" id="KW-0812">Transmembrane</keyword>
<sequence length="206" mass="23812">MKRVIMMLGKNIVKSVLYLSSFIPLFILLIVQNLNIFNEENKFIGFKAFFSQFLGSGPLSSRFIFWFAVVIFICLSMVGIVVFFKFYVKSDGVPSKVEGSSFRRADTLGYVITYIVPLMSMDINSFRSLLLNFLLFFIIGVFYVKNNQFFMNPILNLCGYNILESDSGRVYITKLSPRIIKEKAKEEEEVFLVNIVEDIYIVKENK</sequence>
<feature type="transmembrane region" description="Helical" evidence="1">
    <location>
        <begin position="12"/>
        <end position="31"/>
    </location>
</feature>
<name>A0A841ZPL7_9LIST</name>
<evidence type="ECO:0000313" key="3">
    <source>
        <dbReference type="Proteomes" id="UP000559885"/>
    </source>
</evidence>
<keyword evidence="1" id="KW-0472">Membrane</keyword>
<keyword evidence="1" id="KW-1133">Transmembrane helix</keyword>
<accession>A0A841ZPL7</accession>
<dbReference type="RefSeq" id="WP_185374974.1">
    <property type="nucleotide sequence ID" value="NZ_JAARRM010000007.1"/>
</dbReference>
<gene>
    <name evidence="2" type="ORF">HB912_12285</name>
</gene>
<evidence type="ECO:0000256" key="1">
    <source>
        <dbReference type="SAM" id="Phobius"/>
    </source>
</evidence>
<proteinExistence type="predicted"/>
<feature type="transmembrane region" description="Helical" evidence="1">
    <location>
        <begin position="126"/>
        <end position="144"/>
    </location>
</feature>
<dbReference type="AlphaFoldDB" id="A0A841ZPL7"/>